<accession>A0ABW1Z610</accession>
<dbReference type="RefSeq" id="WP_263372243.1">
    <property type="nucleotide sequence ID" value="NZ_JAGSYD010000004.1"/>
</dbReference>
<protein>
    <recommendedName>
        <fullName evidence="3">FlgN protein</fullName>
    </recommendedName>
</protein>
<evidence type="ECO:0000313" key="1">
    <source>
        <dbReference type="EMBL" id="MFC6644308.1"/>
    </source>
</evidence>
<comment type="caution">
    <text evidence="1">The sequence shown here is derived from an EMBL/GenBank/DDBJ whole genome shotgun (WGS) entry which is preliminary data.</text>
</comment>
<evidence type="ECO:0008006" key="3">
    <source>
        <dbReference type="Google" id="ProtNLM"/>
    </source>
</evidence>
<proteinExistence type="predicted"/>
<organism evidence="1 2">
    <name type="scientific">Granulicella cerasi</name>
    <dbReference type="NCBI Taxonomy" id="741063"/>
    <lineage>
        <taxon>Bacteria</taxon>
        <taxon>Pseudomonadati</taxon>
        <taxon>Acidobacteriota</taxon>
        <taxon>Terriglobia</taxon>
        <taxon>Terriglobales</taxon>
        <taxon>Acidobacteriaceae</taxon>
        <taxon>Granulicella</taxon>
    </lineage>
</organism>
<reference evidence="2" key="1">
    <citation type="journal article" date="2019" name="Int. J. Syst. Evol. Microbiol.">
        <title>The Global Catalogue of Microorganisms (GCM) 10K type strain sequencing project: providing services to taxonomists for standard genome sequencing and annotation.</title>
        <authorList>
            <consortium name="The Broad Institute Genomics Platform"/>
            <consortium name="The Broad Institute Genome Sequencing Center for Infectious Disease"/>
            <person name="Wu L."/>
            <person name="Ma J."/>
        </authorList>
    </citation>
    <scope>NUCLEOTIDE SEQUENCE [LARGE SCALE GENOMIC DNA]</scope>
    <source>
        <strain evidence="2">CGMCC 1.16026</strain>
    </source>
</reference>
<dbReference type="EMBL" id="JBHSWI010000001">
    <property type="protein sequence ID" value="MFC6644308.1"/>
    <property type="molecule type" value="Genomic_DNA"/>
</dbReference>
<gene>
    <name evidence="1" type="ORF">ACFQBQ_01615</name>
</gene>
<keyword evidence="2" id="KW-1185">Reference proteome</keyword>
<sequence>MLKPLLQQSITALGQMDAERLEALCEQAEDLRSQTSGAGDLPVAEVSALKQTLFELLRTTDENLRVLRELRGLRASGLSGDASQDGELRWVR</sequence>
<name>A0ABW1Z610_9BACT</name>
<dbReference type="Proteomes" id="UP001596391">
    <property type="component" value="Unassembled WGS sequence"/>
</dbReference>
<evidence type="ECO:0000313" key="2">
    <source>
        <dbReference type="Proteomes" id="UP001596391"/>
    </source>
</evidence>